<name>A0AAE1D0Q9_9GAST</name>
<keyword evidence="2" id="KW-0472">Membrane</keyword>
<gene>
    <name evidence="3" type="ORF">RRG08_011640</name>
</gene>
<keyword evidence="2" id="KW-1133">Transmembrane helix</keyword>
<dbReference type="EMBL" id="JAWDGP010006009">
    <property type="protein sequence ID" value="KAK3748558.1"/>
    <property type="molecule type" value="Genomic_DNA"/>
</dbReference>
<proteinExistence type="predicted"/>
<dbReference type="Proteomes" id="UP001283361">
    <property type="component" value="Unassembled WGS sequence"/>
</dbReference>
<evidence type="ECO:0000256" key="1">
    <source>
        <dbReference type="SAM" id="MobiDB-lite"/>
    </source>
</evidence>
<protein>
    <submittedName>
        <fullName evidence="3">Uncharacterized protein</fullName>
    </submittedName>
</protein>
<feature type="transmembrane region" description="Helical" evidence="2">
    <location>
        <begin position="31"/>
        <end position="50"/>
    </location>
</feature>
<feature type="compositionally biased region" description="Polar residues" evidence="1">
    <location>
        <begin position="189"/>
        <end position="208"/>
    </location>
</feature>
<feature type="region of interest" description="Disordered" evidence="1">
    <location>
        <begin position="186"/>
        <end position="208"/>
    </location>
</feature>
<accession>A0AAE1D0Q9</accession>
<keyword evidence="2" id="KW-0812">Transmembrane</keyword>
<evidence type="ECO:0000313" key="3">
    <source>
        <dbReference type="EMBL" id="KAK3748558.1"/>
    </source>
</evidence>
<sequence>MAQYDCRNDREETQQADTPIVEMRNGIAQQAALGVIYGMYLIAVMFSNTLKLGVWRTRERPNPLGSTADNWRLLLAAENVGLRPPNQMQMLSLSPATRRTHERNNEPGSHVLFQIAEVTPSAWCEASYTDRIWGAKFARCNDQPGQACEDCRLQAPLTSDGCRTHFRITHIRDAMINQDRLVKSADSKLPSQATDVEPTSVSHISEMQ</sequence>
<dbReference type="AlphaFoldDB" id="A0AAE1D0Q9"/>
<evidence type="ECO:0000313" key="4">
    <source>
        <dbReference type="Proteomes" id="UP001283361"/>
    </source>
</evidence>
<keyword evidence="4" id="KW-1185">Reference proteome</keyword>
<reference evidence="3" key="1">
    <citation type="journal article" date="2023" name="G3 (Bethesda)">
        <title>A reference genome for the long-term kleptoplast-retaining sea slug Elysia crispata morphotype clarki.</title>
        <authorList>
            <person name="Eastman K.E."/>
            <person name="Pendleton A.L."/>
            <person name="Shaikh M.A."/>
            <person name="Suttiyut T."/>
            <person name="Ogas R."/>
            <person name="Tomko P."/>
            <person name="Gavelis G."/>
            <person name="Widhalm J.R."/>
            <person name="Wisecaver J.H."/>
        </authorList>
    </citation>
    <scope>NUCLEOTIDE SEQUENCE</scope>
    <source>
        <strain evidence="3">ECLA1</strain>
    </source>
</reference>
<evidence type="ECO:0000256" key="2">
    <source>
        <dbReference type="SAM" id="Phobius"/>
    </source>
</evidence>
<organism evidence="3 4">
    <name type="scientific">Elysia crispata</name>
    <name type="common">lettuce slug</name>
    <dbReference type="NCBI Taxonomy" id="231223"/>
    <lineage>
        <taxon>Eukaryota</taxon>
        <taxon>Metazoa</taxon>
        <taxon>Spiralia</taxon>
        <taxon>Lophotrochozoa</taxon>
        <taxon>Mollusca</taxon>
        <taxon>Gastropoda</taxon>
        <taxon>Heterobranchia</taxon>
        <taxon>Euthyneura</taxon>
        <taxon>Panpulmonata</taxon>
        <taxon>Sacoglossa</taxon>
        <taxon>Placobranchoidea</taxon>
        <taxon>Plakobranchidae</taxon>
        <taxon>Elysia</taxon>
    </lineage>
</organism>
<comment type="caution">
    <text evidence="3">The sequence shown here is derived from an EMBL/GenBank/DDBJ whole genome shotgun (WGS) entry which is preliminary data.</text>
</comment>